<protein>
    <submittedName>
        <fullName evidence="3">Ribonuclease III</fullName>
    </submittedName>
</protein>
<dbReference type="OrthoDB" id="2392202at2759"/>
<dbReference type="PROSITE" id="PS00517">
    <property type="entry name" value="RNASE_3_1"/>
    <property type="match status" value="1"/>
</dbReference>
<organism evidence="3 4">
    <name type="scientific">Rhizodiscina lignyota</name>
    <dbReference type="NCBI Taxonomy" id="1504668"/>
    <lineage>
        <taxon>Eukaryota</taxon>
        <taxon>Fungi</taxon>
        <taxon>Dikarya</taxon>
        <taxon>Ascomycota</taxon>
        <taxon>Pezizomycotina</taxon>
        <taxon>Dothideomycetes</taxon>
        <taxon>Pleosporomycetidae</taxon>
        <taxon>Aulographales</taxon>
        <taxon>Rhizodiscinaceae</taxon>
        <taxon>Rhizodiscina</taxon>
    </lineage>
</organism>
<accession>A0A9P4M580</accession>
<dbReference type="Gene3D" id="3.30.160.20">
    <property type="match status" value="1"/>
</dbReference>
<dbReference type="InterPro" id="IPR000999">
    <property type="entry name" value="RNase_III_dom"/>
</dbReference>
<feature type="domain" description="RNase III" evidence="2">
    <location>
        <begin position="80"/>
        <end position="211"/>
    </location>
</feature>
<dbReference type="Pfam" id="PF00636">
    <property type="entry name" value="Ribonuclease_3"/>
    <property type="match status" value="1"/>
</dbReference>
<feature type="compositionally biased region" description="Basic and acidic residues" evidence="1">
    <location>
        <begin position="30"/>
        <end position="43"/>
    </location>
</feature>
<proteinExistence type="predicted"/>
<dbReference type="Proteomes" id="UP000799772">
    <property type="component" value="Unassembled WGS sequence"/>
</dbReference>
<sequence>MGKKRRHSQLPDHHDSPSESITPSSKKRKPINEREKPYEEAISKSELNIEFPEQSFLGGGSDYVKFPPFSHSKPLNEYVMDDADEQPDLPEIWNKELAKKVFTHKAMRTGEAQTTGDESMTYETLEWLGDRYIELIAVRLIALRFQHLTAHKKSQMKEGLVNNVQLAKYSRAYHLPEKVKHLYYVDNEKVRMKMEADIFEAYVAAVIESDPDHGYSIATKWLTALWAPKVLSLGHAEKRILNIDEAKARLNKYLMHSSAGITIDYVEYRKPKPINNQRYYYTFFRALTVTGWGQDGTVLGRGSGSSAKEAECRAIMNAFDESMPLLEEMYEKKLEFTEKRKKAKEAQAKEDEAKKDEAKLNADT</sequence>
<keyword evidence="4" id="KW-1185">Reference proteome</keyword>
<evidence type="ECO:0000259" key="2">
    <source>
        <dbReference type="PROSITE" id="PS50142"/>
    </source>
</evidence>
<evidence type="ECO:0000313" key="3">
    <source>
        <dbReference type="EMBL" id="KAF2095037.1"/>
    </source>
</evidence>
<gene>
    <name evidence="3" type="ORF">NA57DRAFT_59789</name>
</gene>
<feature type="region of interest" description="Disordered" evidence="1">
    <location>
        <begin position="1"/>
        <end position="45"/>
    </location>
</feature>
<dbReference type="EMBL" id="ML978132">
    <property type="protein sequence ID" value="KAF2095037.1"/>
    <property type="molecule type" value="Genomic_DNA"/>
</dbReference>
<dbReference type="CDD" id="cd00593">
    <property type="entry name" value="RIBOc"/>
    <property type="match status" value="1"/>
</dbReference>
<dbReference type="SMART" id="SM00535">
    <property type="entry name" value="RIBOc"/>
    <property type="match status" value="1"/>
</dbReference>
<dbReference type="Gene3D" id="1.10.1520.10">
    <property type="entry name" value="Ribonuclease III domain"/>
    <property type="match status" value="1"/>
</dbReference>
<feature type="region of interest" description="Disordered" evidence="1">
    <location>
        <begin position="341"/>
        <end position="364"/>
    </location>
</feature>
<dbReference type="GO" id="GO:0006396">
    <property type="term" value="P:RNA processing"/>
    <property type="evidence" value="ECO:0007669"/>
    <property type="project" value="InterPro"/>
</dbReference>
<name>A0A9P4M580_9PEZI</name>
<dbReference type="PROSITE" id="PS50142">
    <property type="entry name" value="RNASE_3_2"/>
    <property type="match status" value="1"/>
</dbReference>
<dbReference type="SUPFAM" id="SSF54768">
    <property type="entry name" value="dsRNA-binding domain-like"/>
    <property type="match status" value="1"/>
</dbReference>
<dbReference type="AlphaFoldDB" id="A0A9P4M580"/>
<dbReference type="SUPFAM" id="SSF69065">
    <property type="entry name" value="RNase III domain-like"/>
    <property type="match status" value="1"/>
</dbReference>
<comment type="caution">
    <text evidence="3">The sequence shown here is derived from an EMBL/GenBank/DDBJ whole genome shotgun (WGS) entry which is preliminary data.</text>
</comment>
<evidence type="ECO:0000313" key="4">
    <source>
        <dbReference type="Proteomes" id="UP000799772"/>
    </source>
</evidence>
<evidence type="ECO:0000256" key="1">
    <source>
        <dbReference type="SAM" id="MobiDB-lite"/>
    </source>
</evidence>
<dbReference type="InterPro" id="IPR036389">
    <property type="entry name" value="RNase_III_sf"/>
</dbReference>
<dbReference type="GO" id="GO:0004525">
    <property type="term" value="F:ribonuclease III activity"/>
    <property type="evidence" value="ECO:0007669"/>
    <property type="project" value="InterPro"/>
</dbReference>
<reference evidence="3" key="1">
    <citation type="journal article" date="2020" name="Stud. Mycol.">
        <title>101 Dothideomycetes genomes: a test case for predicting lifestyles and emergence of pathogens.</title>
        <authorList>
            <person name="Haridas S."/>
            <person name="Albert R."/>
            <person name="Binder M."/>
            <person name="Bloem J."/>
            <person name="Labutti K."/>
            <person name="Salamov A."/>
            <person name="Andreopoulos B."/>
            <person name="Baker S."/>
            <person name="Barry K."/>
            <person name="Bills G."/>
            <person name="Bluhm B."/>
            <person name="Cannon C."/>
            <person name="Castanera R."/>
            <person name="Culley D."/>
            <person name="Daum C."/>
            <person name="Ezra D."/>
            <person name="Gonzalez J."/>
            <person name="Henrissat B."/>
            <person name="Kuo A."/>
            <person name="Liang C."/>
            <person name="Lipzen A."/>
            <person name="Lutzoni F."/>
            <person name="Magnuson J."/>
            <person name="Mondo S."/>
            <person name="Nolan M."/>
            <person name="Ohm R."/>
            <person name="Pangilinan J."/>
            <person name="Park H.-J."/>
            <person name="Ramirez L."/>
            <person name="Alfaro M."/>
            <person name="Sun H."/>
            <person name="Tritt A."/>
            <person name="Yoshinaga Y."/>
            <person name="Zwiers L.-H."/>
            <person name="Turgeon B."/>
            <person name="Goodwin S."/>
            <person name="Spatafora J."/>
            <person name="Crous P."/>
            <person name="Grigoriev I."/>
        </authorList>
    </citation>
    <scope>NUCLEOTIDE SEQUENCE</scope>
    <source>
        <strain evidence="3">CBS 133067</strain>
    </source>
</reference>